<organism evidence="8 9">
    <name type="scientific">Cinnamomum micranthum f. kanehirae</name>
    <dbReference type="NCBI Taxonomy" id="337451"/>
    <lineage>
        <taxon>Eukaryota</taxon>
        <taxon>Viridiplantae</taxon>
        <taxon>Streptophyta</taxon>
        <taxon>Embryophyta</taxon>
        <taxon>Tracheophyta</taxon>
        <taxon>Spermatophyta</taxon>
        <taxon>Magnoliopsida</taxon>
        <taxon>Magnoliidae</taxon>
        <taxon>Laurales</taxon>
        <taxon>Lauraceae</taxon>
        <taxon>Cinnamomum</taxon>
    </lineage>
</organism>
<evidence type="ECO:0000256" key="5">
    <source>
        <dbReference type="ARBA" id="ARBA00023242"/>
    </source>
</evidence>
<feature type="domain" description="AP2/ERF" evidence="7">
    <location>
        <begin position="105"/>
        <end position="163"/>
    </location>
</feature>
<dbReference type="GO" id="GO:0003677">
    <property type="term" value="F:DNA binding"/>
    <property type="evidence" value="ECO:0007669"/>
    <property type="project" value="UniProtKB-KW"/>
</dbReference>
<evidence type="ECO:0000256" key="4">
    <source>
        <dbReference type="ARBA" id="ARBA00023163"/>
    </source>
</evidence>
<dbReference type="Gene3D" id="3.30.730.10">
    <property type="entry name" value="AP2/ERF domain"/>
    <property type="match status" value="1"/>
</dbReference>
<reference evidence="8 9" key="1">
    <citation type="journal article" date="2019" name="Nat. Plants">
        <title>Stout camphor tree genome fills gaps in understanding of flowering plant genome evolution.</title>
        <authorList>
            <person name="Chaw S.M."/>
            <person name="Liu Y.C."/>
            <person name="Wu Y.W."/>
            <person name="Wang H.Y."/>
            <person name="Lin C.I."/>
            <person name="Wu C.S."/>
            <person name="Ke H.M."/>
            <person name="Chang L.Y."/>
            <person name="Hsu C.Y."/>
            <person name="Yang H.T."/>
            <person name="Sudianto E."/>
            <person name="Hsu M.H."/>
            <person name="Wu K.P."/>
            <person name="Wang L.N."/>
            <person name="Leebens-Mack J.H."/>
            <person name="Tsai I.J."/>
        </authorList>
    </citation>
    <scope>NUCLEOTIDE SEQUENCE [LARGE SCALE GENOMIC DNA]</scope>
    <source>
        <strain evidence="9">cv. Chaw 1501</strain>
        <tissue evidence="8">Young leaves</tissue>
    </source>
</reference>
<evidence type="ECO:0000256" key="1">
    <source>
        <dbReference type="ARBA" id="ARBA00004123"/>
    </source>
</evidence>
<evidence type="ECO:0000313" key="9">
    <source>
        <dbReference type="Proteomes" id="UP000283530"/>
    </source>
</evidence>
<dbReference type="PANTHER" id="PTHR31190:SF374">
    <property type="entry name" value="AP2_ERF DOMAIN-CONTAINING PROTEIN"/>
    <property type="match status" value="1"/>
</dbReference>
<accession>A0A3S3N798</accession>
<dbReference type="PRINTS" id="PR00367">
    <property type="entry name" value="ETHRSPELEMNT"/>
</dbReference>
<dbReference type="PANTHER" id="PTHR31190">
    <property type="entry name" value="DNA-BINDING DOMAIN"/>
    <property type="match status" value="1"/>
</dbReference>
<dbReference type="AlphaFoldDB" id="A0A3S3N798"/>
<dbReference type="SUPFAM" id="SSF54171">
    <property type="entry name" value="DNA-binding domain"/>
    <property type="match status" value="1"/>
</dbReference>
<dbReference type="FunFam" id="3.30.730.10:FF:000001">
    <property type="entry name" value="Ethylene-responsive transcription factor 2"/>
    <property type="match status" value="1"/>
</dbReference>
<sequence>MAVELEHQAASNMLLENVWANFIAGNTEERAGETHTSSQAWGKLPPLQGRAGSTRMLERIPSLGRLVSMSWEEMLQGITSTSGEEEGTSSGAEKSMREEKVAMRHFRGVRRRPWGKFAAEIRDSRRKGARVWLGTFATAEEAALAYDKAALSMRGPRTYLNFPLQLVAEALGMEGTHDSIQMARGWFPCPAQVSVIGTNKKRRREWEWECNESLKKRFGSLDGNWMLESDEREIIELQDLGNDFLESLLSSL</sequence>
<evidence type="ECO:0000313" key="8">
    <source>
        <dbReference type="EMBL" id="RWR89639.1"/>
    </source>
</evidence>
<feature type="region of interest" description="Disordered" evidence="6">
    <location>
        <begin position="29"/>
        <end position="52"/>
    </location>
</feature>
<dbReference type="InterPro" id="IPR036955">
    <property type="entry name" value="AP2/ERF_dom_sf"/>
</dbReference>
<evidence type="ECO:0000259" key="7">
    <source>
        <dbReference type="PROSITE" id="PS51032"/>
    </source>
</evidence>
<proteinExistence type="predicted"/>
<dbReference type="Pfam" id="PF00847">
    <property type="entry name" value="AP2"/>
    <property type="match status" value="1"/>
</dbReference>
<dbReference type="InterPro" id="IPR001471">
    <property type="entry name" value="AP2/ERF_dom"/>
</dbReference>
<dbReference type="GO" id="GO:0003700">
    <property type="term" value="F:DNA-binding transcription factor activity"/>
    <property type="evidence" value="ECO:0007669"/>
    <property type="project" value="InterPro"/>
</dbReference>
<dbReference type="SMART" id="SM00380">
    <property type="entry name" value="AP2"/>
    <property type="match status" value="1"/>
</dbReference>
<protein>
    <submittedName>
        <fullName evidence="8">AP2/ERF domain-containing protein</fullName>
    </submittedName>
</protein>
<evidence type="ECO:0000256" key="2">
    <source>
        <dbReference type="ARBA" id="ARBA00023015"/>
    </source>
</evidence>
<keyword evidence="3" id="KW-0238">DNA-binding</keyword>
<feature type="region of interest" description="Disordered" evidence="6">
    <location>
        <begin position="78"/>
        <end position="99"/>
    </location>
</feature>
<evidence type="ECO:0000256" key="3">
    <source>
        <dbReference type="ARBA" id="ARBA00023125"/>
    </source>
</evidence>
<dbReference type="InterPro" id="IPR016177">
    <property type="entry name" value="DNA-bd_dom_sf"/>
</dbReference>
<dbReference type="GO" id="GO:0009873">
    <property type="term" value="P:ethylene-activated signaling pathway"/>
    <property type="evidence" value="ECO:0007669"/>
    <property type="project" value="InterPro"/>
</dbReference>
<gene>
    <name evidence="8" type="ORF">CKAN_01870300</name>
</gene>
<dbReference type="PROSITE" id="PS51032">
    <property type="entry name" value="AP2_ERF"/>
    <property type="match status" value="1"/>
</dbReference>
<keyword evidence="9" id="KW-1185">Reference proteome</keyword>
<dbReference type="CDD" id="cd00018">
    <property type="entry name" value="AP2"/>
    <property type="match status" value="1"/>
</dbReference>
<comment type="caution">
    <text evidence="8">The sequence shown here is derived from an EMBL/GenBank/DDBJ whole genome shotgun (WGS) entry which is preliminary data.</text>
</comment>
<dbReference type="Proteomes" id="UP000283530">
    <property type="component" value="Unassembled WGS sequence"/>
</dbReference>
<dbReference type="EMBL" id="QPKB01000007">
    <property type="protein sequence ID" value="RWR89639.1"/>
    <property type="molecule type" value="Genomic_DNA"/>
</dbReference>
<evidence type="ECO:0000256" key="6">
    <source>
        <dbReference type="SAM" id="MobiDB-lite"/>
    </source>
</evidence>
<keyword evidence="2" id="KW-0805">Transcription regulation</keyword>
<dbReference type="STRING" id="337451.A0A3S3N798"/>
<name>A0A3S3N798_9MAGN</name>
<dbReference type="GO" id="GO:0005634">
    <property type="term" value="C:nucleus"/>
    <property type="evidence" value="ECO:0007669"/>
    <property type="project" value="UniProtKB-SubCell"/>
</dbReference>
<dbReference type="InterPro" id="IPR044808">
    <property type="entry name" value="ERF_plant"/>
</dbReference>
<keyword evidence="5" id="KW-0539">Nucleus</keyword>
<comment type="subcellular location">
    <subcellularLocation>
        <location evidence="1">Nucleus</location>
    </subcellularLocation>
</comment>
<dbReference type="OrthoDB" id="740418at2759"/>
<keyword evidence="4" id="KW-0804">Transcription</keyword>